<name>A0A1H0EAW9_9ACTN</name>
<keyword evidence="4" id="KW-1185">Reference proteome</keyword>
<dbReference type="STRING" id="1052260.SAMN05660199_00699"/>
<dbReference type="OrthoDB" id="3747855at2"/>
<sequence>MTTPTAAVPAPAADPLPEPEHRGRTTIADRVVERIAAAAAAEVDAATGTARRVLGVAVSSADRPRVSARVHGEEATVEIDMSVSWPAPVRQVTRRVREHVGERLVTLVGLRSARIDVHVAALVVERAPEQKRVV</sequence>
<evidence type="ECO:0000313" key="4">
    <source>
        <dbReference type="Proteomes" id="UP000199088"/>
    </source>
</evidence>
<dbReference type="PANTHER" id="PTHR34297">
    <property type="entry name" value="HYPOTHETICAL CYTOSOLIC PROTEIN-RELATED"/>
    <property type="match status" value="1"/>
</dbReference>
<evidence type="ECO:0000313" key="3">
    <source>
        <dbReference type="EMBL" id="SDN79542.1"/>
    </source>
</evidence>
<comment type="similarity">
    <text evidence="1">Belongs to the asp23 family.</text>
</comment>
<dbReference type="InterPro" id="IPR005531">
    <property type="entry name" value="Asp23"/>
</dbReference>
<evidence type="ECO:0000256" key="2">
    <source>
        <dbReference type="SAM" id="MobiDB-lite"/>
    </source>
</evidence>
<dbReference type="RefSeq" id="WP_091239811.1">
    <property type="nucleotide sequence ID" value="NZ_FNIR01000002.1"/>
</dbReference>
<gene>
    <name evidence="3" type="ORF">SAMN05660199_00699</name>
</gene>
<dbReference type="Proteomes" id="UP000199088">
    <property type="component" value="Unassembled WGS sequence"/>
</dbReference>
<dbReference type="AlphaFoldDB" id="A0A1H0EAW9"/>
<protein>
    <submittedName>
        <fullName evidence="3">Uncharacterized conserved protein YloU, alkaline shock protein (Asp23) family</fullName>
    </submittedName>
</protein>
<proteinExistence type="inferred from homology"/>
<organism evidence="3 4">
    <name type="scientific">Klenkia soli</name>
    <dbReference type="NCBI Taxonomy" id="1052260"/>
    <lineage>
        <taxon>Bacteria</taxon>
        <taxon>Bacillati</taxon>
        <taxon>Actinomycetota</taxon>
        <taxon>Actinomycetes</taxon>
        <taxon>Geodermatophilales</taxon>
        <taxon>Geodermatophilaceae</taxon>
        <taxon>Klenkia</taxon>
    </lineage>
</organism>
<accession>A0A1H0EAW9</accession>
<reference evidence="4" key="1">
    <citation type="submission" date="2016-10" db="EMBL/GenBank/DDBJ databases">
        <authorList>
            <person name="Varghese N."/>
            <person name="Submissions S."/>
        </authorList>
    </citation>
    <scope>NUCLEOTIDE SEQUENCE [LARGE SCALE GENOMIC DNA]</scope>
    <source>
        <strain evidence="4">DSM 45843</strain>
    </source>
</reference>
<feature type="compositionally biased region" description="Low complexity" evidence="2">
    <location>
        <begin position="1"/>
        <end position="15"/>
    </location>
</feature>
<dbReference type="EMBL" id="FNIR01000002">
    <property type="protein sequence ID" value="SDN79542.1"/>
    <property type="molecule type" value="Genomic_DNA"/>
</dbReference>
<dbReference type="Pfam" id="PF03780">
    <property type="entry name" value="Asp23"/>
    <property type="match status" value="1"/>
</dbReference>
<feature type="region of interest" description="Disordered" evidence="2">
    <location>
        <begin position="1"/>
        <end position="23"/>
    </location>
</feature>
<evidence type="ECO:0000256" key="1">
    <source>
        <dbReference type="ARBA" id="ARBA00005721"/>
    </source>
</evidence>
<dbReference type="PANTHER" id="PTHR34297:SF1">
    <property type="entry name" value="ASP23_GLS24 FAMILY ENVELOPE STRESS RESPONSE PROTEIN"/>
    <property type="match status" value="1"/>
</dbReference>